<gene>
    <name evidence="2" type="ORF">HYQ45_002209</name>
</gene>
<organism evidence="2 3">
    <name type="scientific">Verticillium longisporum</name>
    <name type="common">Verticillium dahliae var. longisporum</name>
    <dbReference type="NCBI Taxonomy" id="100787"/>
    <lineage>
        <taxon>Eukaryota</taxon>
        <taxon>Fungi</taxon>
        <taxon>Dikarya</taxon>
        <taxon>Ascomycota</taxon>
        <taxon>Pezizomycotina</taxon>
        <taxon>Sordariomycetes</taxon>
        <taxon>Hypocreomycetidae</taxon>
        <taxon>Glomerellales</taxon>
        <taxon>Plectosphaerellaceae</taxon>
        <taxon>Verticillium</taxon>
    </lineage>
</organism>
<dbReference type="EMBL" id="JAEMWZ010000035">
    <property type="protein sequence ID" value="KAG7141226.1"/>
    <property type="molecule type" value="Genomic_DNA"/>
</dbReference>
<comment type="caution">
    <text evidence="2">The sequence shown here is derived from an EMBL/GenBank/DDBJ whole genome shotgun (WGS) entry which is preliminary data.</text>
</comment>
<proteinExistence type="predicted"/>
<sequence length="72" mass="8339">MWFQPKRHFSRKRHPVDSPGLPTTCRTSGSNAWHLNHLHLIQQIDTVGLAITSDLRPRPTWNPGPIRLQHDL</sequence>
<feature type="compositionally biased region" description="Basic residues" evidence="1">
    <location>
        <begin position="1"/>
        <end position="14"/>
    </location>
</feature>
<name>A0A8I3A0N3_VERLO</name>
<reference evidence="2" key="1">
    <citation type="journal article" date="2021" name="Mol. Plant Pathol.">
        <title>A 20-kb lineage-specific genomic region tames virulence in pathogenic amphidiploid Verticillium longisporum.</title>
        <authorList>
            <person name="Harting R."/>
            <person name="Starke J."/>
            <person name="Kusch H."/>
            <person name="Poggeler S."/>
            <person name="Maurus I."/>
            <person name="Schluter R."/>
            <person name="Landesfeind M."/>
            <person name="Bulla I."/>
            <person name="Nowrousian M."/>
            <person name="de Jonge R."/>
            <person name="Stahlhut G."/>
            <person name="Hoff K.J."/>
            <person name="Asshauer K.P."/>
            <person name="Thurmer A."/>
            <person name="Stanke M."/>
            <person name="Daniel R."/>
            <person name="Morgenstern B."/>
            <person name="Thomma B.P.H.J."/>
            <person name="Kronstad J.W."/>
            <person name="Braus-Stromeyer S.A."/>
            <person name="Braus G.H."/>
        </authorList>
    </citation>
    <scope>NUCLEOTIDE SEQUENCE</scope>
    <source>
        <strain evidence="2">Vl32</strain>
    </source>
</reference>
<protein>
    <submittedName>
        <fullName evidence="2">Uncharacterized protein</fullName>
    </submittedName>
</protein>
<evidence type="ECO:0000313" key="2">
    <source>
        <dbReference type="EMBL" id="KAG7141226.1"/>
    </source>
</evidence>
<feature type="region of interest" description="Disordered" evidence="1">
    <location>
        <begin position="1"/>
        <end position="23"/>
    </location>
</feature>
<evidence type="ECO:0000256" key="1">
    <source>
        <dbReference type="SAM" id="MobiDB-lite"/>
    </source>
</evidence>
<accession>A0A8I3A0N3</accession>
<dbReference type="AlphaFoldDB" id="A0A8I3A0N3"/>
<dbReference type="Proteomes" id="UP000689129">
    <property type="component" value="Unassembled WGS sequence"/>
</dbReference>
<evidence type="ECO:0000313" key="3">
    <source>
        <dbReference type="Proteomes" id="UP000689129"/>
    </source>
</evidence>